<accession>A0A6A6PTR6</accession>
<reference evidence="1" key="1">
    <citation type="journal article" date="2020" name="Stud. Mycol.">
        <title>101 Dothideomycetes genomes: a test case for predicting lifestyles and emergence of pathogens.</title>
        <authorList>
            <person name="Haridas S."/>
            <person name="Albert R."/>
            <person name="Binder M."/>
            <person name="Bloem J."/>
            <person name="Labutti K."/>
            <person name="Salamov A."/>
            <person name="Andreopoulos B."/>
            <person name="Baker S."/>
            <person name="Barry K."/>
            <person name="Bills G."/>
            <person name="Bluhm B."/>
            <person name="Cannon C."/>
            <person name="Castanera R."/>
            <person name="Culley D."/>
            <person name="Daum C."/>
            <person name="Ezra D."/>
            <person name="Gonzalez J."/>
            <person name="Henrissat B."/>
            <person name="Kuo A."/>
            <person name="Liang C."/>
            <person name="Lipzen A."/>
            <person name="Lutzoni F."/>
            <person name="Magnuson J."/>
            <person name="Mondo S."/>
            <person name="Nolan M."/>
            <person name="Ohm R."/>
            <person name="Pangilinan J."/>
            <person name="Park H.-J."/>
            <person name="Ramirez L."/>
            <person name="Alfaro M."/>
            <person name="Sun H."/>
            <person name="Tritt A."/>
            <person name="Yoshinaga Y."/>
            <person name="Zwiers L.-H."/>
            <person name="Turgeon B."/>
            <person name="Goodwin S."/>
            <person name="Spatafora J."/>
            <person name="Crous P."/>
            <person name="Grigoriev I."/>
        </authorList>
    </citation>
    <scope>NUCLEOTIDE SEQUENCE</scope>
    <source>
        <strain evidence="1">CBS 113389</strain>
    </source>
</reference>
<dbReference type="Proteomes" id="UP000799767">
    <property type="component" value="Unassembled WGS sequence"/>
</dbReference>
<evidence type="ECO:0000313" key="2">
    <source>
        <dbReference type="Proteomes" id="UP000799767"/>
    </source>
</evidence>
<dbReference type="GeneID" id="54478306"/>
<dbReference type="RefSeq" id="XP_033589423.1">
    <property type="nucleotide sequence ID" value="XM_033737304.1"/>
</dbReference>
<name>A0A6A6PTR6_9PEZI</name>
<gene>
    <name evidence="1" type="ORF">BDY17DRAFT_325103</name>
</gene>
<keyword evidence="2" id="KW-1185">Reference proteome</keyword>
<proteinExistence type="predicted"/>
<dbReference type="Gene3D" id="3.90.226.10">
    <property type="entry name" value="2-enoyl-CoA Hydratase, Chain A, domain 1"/>
    <property type="match status" value="1"/>
</dbReference>
<organism evidence="1 2">
    <name type="scientific">Neohortaea acidophila</name>
    <dbReference type="NCBI Taxonomy" id="245834"/>
    <lineage>
        <taxon>Eukaryota</taxon>
        <taxon>Fungi</taxon>
        <taxon>Dikarya</taxon>
        <taxon>Ascomycota</taxon>
        <taxon>Pezizomycotina</taxon>
        <taxon>Dothideomycetes</taxon>
        <taxon>Dothideomycetidae</taxon>
        <taxon>Mycosphaerellales</taxon>
        <taxon>Teratosphaeriaceae</taxon>
        <taxon>Neohortaea</taxon>
    </lineage>
</organism>
<dbReference type="InterPro" id="IPR029045">
    <property type="entry name" value="ClpP/crotonase-like_dom_sf"/>
</dbReference>
<dbReference type="AlphaFoldDB" id="A0A6A6PTR6"/>
<dbReference type="EMBL" id="MU001636">
    <property type="protein sequence ID" value="KAF2482853.1"/>
    <property type="molecule type" value="Genomic_DNA"/>
</dbReference>
<dbReference type="SUPFAM" id="SSF52096">
    <property type="entry name" value="ClpP/crotonase"/>
    <property type="match status" value="1"/>
</dbReference>
<protein>
    <submittedName>
        <fullName evidence="1">Uncharacterized protein</fullName>
    </submittedName>
</protein>
<sequence>MASMPIPASKALAWNLVSEVTETPDDLLPAAFRIAGGITYNSGAVLRALKASMREGYAVNFGDAEKRELQSNEAYFASLGDDQSRVLEQGASRFNERVAELNTPDMKMRGGMAD</sequence>
<evidence type="ECO:0000313" key="1">
    <source>
        <dbReference type="EMBL" id="KAF2482853.1"/>
    </source>
</evidence>